<reference evidence="10 11" key="1">
    <citation type="journal article" date="2019" name="Sci. Rep.">
        <title>Orb-weaving spider Araneus ventricosus genome elucidates the spidroin gene catalogue.</title>
        <authorList>
            <person name="Kono N."/>
            <person name="Nakamura H."/>
            <person name="Ohtoshi R."/>
            <person name="Moran D.A.P."/>
            <person name="Shinohara A."/>
            <person name="Yoshida Y."/>
            <person name="Fujiwara M."/>
            <person name="Mori M."/>
            <person name="Tomita M."/>
            <person name="Arakawa K."/>
        </authorList>
    </citation>
    <scope>NUCLEOTIDE SEQUENCE [LARGE SCALE GENOMIC DNA]</scope>
</reference>
<comment type="similarity">
    <text evidence="1">Belongs to the DNA polymerase type-B family.</text>
</comment>
<feature type="domain" description="DNA-directed DNA polymerase family B mitochondria/virus" evidence="9">
    <location>
        <begin position="157"/>
        <end position="316"/>
    </location>
</feature>
<dbReference type="GO" id="GO:0003677">
    <property type="term" value="F:DNA binding"/>
    <property type="evidence" value="ECO:0007669"/>
    <property type="project" value="UniProtKB-KW"/>
</dbReference>
<keyword evidence="3" id="KW-0808">Transferase</keyword>
<evidence type="ECO:0000256" key="7">
    <source>
        <dbReference type="ARBA" id="ARBA00023125"/>
    </source>
</evidence>
<dbReference type="Gene3D" id="3.40.960.10">
    <property type="entry name" value="VSR Endonuclease"/>
    <property type="match status" value="1"/>
</dbReference>
<gene>
    <name evidence="10" type="ORF">AVEN_232637_1</name>
</gene>
<dbReference type="AlphaFoldDB" id="A0A4Y2SDB7"/>
<dbReference type="GO" id="GO:0006260">
    <property type="term" value="P:DNA replication"/>
    <property type="evidence" value="ECO:0007669"/>
    <property type="project" value="UniProtKB-KW"/>
</dbReference>
<dbReference type="Proteomes" id="UP000499080">
    <property type="component" value="Unassembled WGS sequence"/>
</dbReference>
<evidence type="ECO:0000313" key="11">
    <source>
        <dbReference type="Proteomes" id="UP000499080"/>
    </source>
</evidence>
<evidence type="ECO:0000256" key="2">
    <source>
        <dbReference type="ARBA" id="ARBA00012417"/>
    </source>
</evidence>
<proteinExistence type="inferred from homology"/>
<dbReference type="PANTHER" id="PTHR33568">
    <property type="entry name" value="DNA POLYMERASE"/>
    <property type="match status" value="1"/>
</dbReference>
<dbReference type="Pfam" id="PF03175">
    <property type="entry name" value="DNA_pol_B_2"/>
    <property type="match status" value="1"/>
</dbReference>
<dbReference type="EC" id="2.7.7.7" evidence="2"/>
<keyword evidence="5" id="KW-0235">DNA replication</keyword>
<evidence type="ECO:0000256" key="8">
    <source>
        <dbReference type="ARBA" id="ARBA00049244"/>
    </source>
</evidence>
<evidence type="ECO:0000259" key="9">
    <source>
        <dbReference type="Pfam" id="PF03175"/>
    </source>
</evidence>
<protein>
    <recommendedName>
        <fullName evidence="2">DNA-directed DNA polymerase</fullName>
        <ecNumber evidence="2">2.7.7.7</ecNumber>
    </recommendedName>
</protein>
<dbReference type="GO" id="GO:0003887">
    <property type="term" value="F:DNA-directed DNA polymerase activity"/>
    <property type="evidence" value="ECO:0007669"/>
    <property type="project" value="UniProtKB-KW"/>
</dbReference>
<dbReference type="InterPro" id="IPR004868">
    <property type="entry name" value="DNA-dir_DNA_pol_B_mt/vir"/>
</dbReference>
<evidence type="ECO:0000313" key="10">
    <source>
        <dbReference type="EMBL" id="GBN85813.1"/>
    </source>
</evidence>
<keyword evidence="7" id="KW-0238">DNA-binding</keyword>
<keyword evidence="4" id="KW-0548">Nucleotidyltransferase</keyword>
<dbReference type="InterPro" id="IPR023211">
    <property type="entry name" value="DNA_pol_palm_dom_sf"/>
</dbReference>
<organism evidence="10 11">
    <name type="scientific">Araneus ventricosus</name>
    <name type="common">Orbweaver spider</name>
    <name type="synonym">Epeira ventricosa</name>
    <dbReference type="NCBI Taxonomy" id="182803"/>
    <lineage>
        <taxon>Eukaryota</taxon>
        <taxon>Metazoa</taxon>
        <taxon>Ecdysozoa</taxon>
        <taxon>Arthropoda</taxon>
        <taxon>Chelicerata</taxon>
        <taxon>Arachnida</taxon>
        <taxon>Araneae</taxon>
        <taxon>Araneomorphae</taxon>
        <taxon>Entelegynae</taxon>
        <taxon>Araneoidea</taxon>
        <taxon>Araneidae</taxon>
        <taxon>Araneus</taxon>
    </lineage>
</organism>
<evidence type="ECO:0000256" key="1">
    <source>
        <dbReference type="ARBA" id="ARBA00005755"/>
    </source>
</evidence>
<dbReference type="PANTHER" id="PTHR33568:SF3">
    <property type="entry name" value="DNA-DIRECTED DNA POLYMERASE"/>
    <property type="match status" value="1"/>
</dbReference>
<evidence type="ECO:0000256" key="5">
    <source>
        <dbReference type="ARBA" id="ARBA00022705"/>
    </source>
</evidence>
<dbReference type="InterPro" id="IPR043502">
    <property type="entry name" value="DNA/RNA_pol_sf"/>
</dbReference>
<dbReference type="OrthoDB" id="6513969at2759"/>
<evidence type="ECO:0000256" key="3">
    <source>
        <dbReference type="ARBA" id="ARBA00022679"/>
    </source>
</evidence>
<dbReference type="SUPFAM" id="SSF56672">
    <property type="entry name" value="DNA/RNA polymerases"/>
    <property type="match status" value="1"/>
</dbReference>
<sequence length="516" mass="60176">MAVYWSKHLPAEIISMIPVRGYTARNNFSKESIEWLKYMEYTLGVEICYALNGRGEKNIHGIHVDGYCEETKTVFEFYRCFFHGCEVCFNRDDINQVSKIPMWALLKKTKERAAKIRSSGFNLKEMWEHDFLRMKRNDVSLKEFCSQLEIVELMNPRGAFYGGRTNATKLFYEGEAKYIDFTSLYPYVNKYCSYPAGHPEIIISNFVDISEYFGIAKCSILPPRGLYHPLLPFRSLGNFTFPLCSSCVETRCSTCEHEDSDRVLRGTWVIVEVEKAVEVGYKIEKIYEVHHFKERTTSLFKAYINTFLKTKQEASGWPEKCQTTEEKSDYVRNYEEHEGISLNTDNIEKHPGKRQESKLYLNSFWGRWTMKENKMQTSFVSSLPEFNCLLTHNERDQTNVYLAAFTTAHSRLKLYREIEKLGEAVLYYDSDSIIYSSNGINDPEIGDFLRDFTDELEGDTIVKFVSDERIIVTNPRKITKDVKAGKIINKVEEKNYRKVHDKRVILDGLNTLPYGY</sequence>
<accession>A0A4Y2SDB7</accession>
<comment type="caution">
    <text evidence="10">The sequence shown here is derived from an EMBL/GenBank/DDBJ whole genome shotgun (WGS) entry which is preliminary data.</text>
</comment>
<comment type="catalytic activity">
    <reaction evidence="8">
        <text>DNA(n) + a 2'-deoxyribonucleoside 5'-triphosphate = DNA(n+1) + diphosphate</text>
        <dbReference type="Rhea" id="RHEA:22508"/>
        <dbReference type="Rhea" id="RHEA-COMP:17339"/>
        <dbReference type="Rhea" id="RHEA-COMP:17340"/>
        <dbReference type="ChEBI" id="CHEBI:33019"/>
        <dbReference type="ChEBI" id="CHEBI:61560"/>
        <dbReference type="ChEBI" id="CHEBI:173112"/>
        <dbReference type="EC" id="2.7.7.7"/>
    </reaction>
</comment>
<evidence type="ECO:0000256" key="4">
    <source>
        <dbReference type="ARBA" id="ARBA00022695"/>
    </source>
</evidence>
<dbReference type="GO" id="GO:0000166">
    <property type="term" value="F:nucleotide binding"/>
    <property type="evidence" value="ECO:0007669"/>
    <property type="project" value="InterPro"/>
</dbReference>
<keyword evidence="11" id="KW-1185">Reference proteome</keyword>
<dbReference type="Gene3D" id="3.90.1600.10">
    <property type="entry name" value="Palm domain of DNA polymerase"/>
    <property type="match status" value="1"/>
</dbReference>
<dbReference type="EMBL" id="BGPR01020968">
    <property type="protein sequence ID" value="GBN85813.1"/>
    <property type="molecule type" value="Genomic_DNA"/>
</dbReference>
<name>A0A4Y2SDB7_ARAVE</name>
<keyword evidence="6" id="KW-0239">DNA-directed DNA polymerase</keyword>
<evidence type="ECO:0000256" key="6">
    <source>
        <dbReference type="ARBA" id="ARBA00022932"/>
    </source>
</evidence>